<dbReference type="InterPro" id="IPR016166">
    <property type="entry name" value="FAD-bd_PCMH"/>
</dbReference>
<comment type="cofactor">
    <cofactor evidence="1">
        <name>FAD</name>
        <dbReference type="ChEBI" id="CHEBI:57692"/>
    </cofactor>
</comment>
<dbReference type="PANTHER" id="PTHR13878:SF53">
    <property type="entry name" value="CYTOKININ DEHYDROGENASE 6"/>
    <property type="match status" value="1"/>
</dbReference>
<evidence type="ECO:0000256" key="2">
    <source>
        <dbReference type="ARBA" id="ARBA00005466"/>
    </source>
</evidence>
<dbReference type="InterPro" id="IPR016167">
    <property type="entry name" value="FAD-bd_PCMH_sub1"/>
</dbReference>
<evidence type="ECO:0000256" key="5">
    <source>
        <dbReference type="ARBA" id="ARBA00023002"/>
    </source>
</evidence>
<dbReference type="InterPro" id="IPR016169">
    <property type="entry name" value="FAD-bd_PCMH_sub2"/>
</dbReference>
<keyword evidence="4" id="KW-0274">FAD</keyword>
<dbReference type="PANTHER" id="PTHR13878">
    <property type="entry name" value="GULONOLACTONE OXIDASE"/>
    <property type="match status" value="1"/>
</dbReference>
<dbReference type="InterPro" id="IPR016170">
    <property type="entry name" value="Cytok_DH_C_sf"/>
</dbReference>
<dbReference type="InterPro" id="IPR050432">
    <property type="entry name" value="FAD-linked_Oxidoreductases_BP"/>
</dbReference>
<gene>
    <name evidence="7" type="ORF">OG308_16535</name>
</gene>
<evidence type="ECO:0000313" key="7">
    <source>
        <dbReference type="EMBL" id="WTY39321.1"/>
    </source>
</evidence>
<feature type="domain" description="FAD-binding PCMH-type" evidence="6">
    <location>
        <begin position="63"/>
        <end position="232"/>
    </location>
</feature>
<dbReference type="RefSeq" id="WP_405151293.1">
    <property type="nucleotide sequence ID" value="NZ_CP109527.1"/>
</dbReference>
<dbReference type="Proteomes" id="UP001621418">
    <property type="component" value="Chromosome"/>
</dbReference>
<dbReference type="Pfam" id="PF01565">
    <property type="entry name" value="FAD_binding_4"/>
    <property type="match status" value="1"/>
</dbReference>
<keyword evidence="5" id="KW-0560">Oxidoreductase</keyword>
<proteinExistence type="inferred from homology"/>
<protein>
    <submittedName>
        <fullName evidence="7">FAD-binding protein</fullName>
    </submittedName>
</protein>
<dbReference type="Gene3D" id="3.30.43.10">
    <property type="entry name" value="Uridine Diphospho-n-acetylenolpyruvylglucosamine Reductase, domain 2"/>
    <property type="match status" value="2"/>
</dbReference>
<comment type="similarity">
    <text evidence="2">Belongs to the oxygen-dependent FAD-linked oxidoreductase family.</text>
</comment>
<keyword evidence="3" id="KW-0285">Flavoprotein</keyword>
<evidence type="ECO:0000313" key="8">
    <source>
        <dbReference type="Proteomes" id="UP001621418"/>
    </source>
</evidence>
<reference evidence="7 8" key="1">
    <citation type="submission" date="2022-10" db="EMBL/GenBank/DDBJ databases">
        <title>The complete genomes of actinobacterial strains from the NBC collection.</title>
        <authorList>
            <person name="Joergensen T.S."/>
            <person name="Alvarez Arevalo M."/>
            <person name="Sterndorff E.B."/>
            <person name="Faurdal D."/>
            <person name="Vuksanovic O."/>
            <person name="Mourched A.-S."/>
            <person name="Charusanti P."/>
            <person name="Shaw S."/>
            <person name="Blin K."/>
            <person name="Weber T."/>
        </authorList>
    </citation>
    <scope>NUCLEOTIDE SEQUENCE [LARGE SCALE GENOMIC DNA]</scope>
    <source>
        <strain evidence="7 8">NBC_01413</strain>
    </source>
</reference>
<evidence type="ECO:0000256" key="4">
    <source>
        <dbReference type="ARBA" id="ARBA00022827"/>
    </source>
</evidence>
<evidence type="ECO:0000256" key="3">
    <source>
        <dbReference type="ARBA" id="ARBA00022630"/>
    </source>
</evidence>
<dbReference type="SUPFAM" id="SSF56176">
    <property type="entry name" value="FAD-binding/transporter-associated domain-like"/>
    <property type="match status" value="1"/>
</dbReference>
<dbReference type="InterPro" id="IPR016164">
    <property type="entry name" value="FAD-linked_Oxase-like_C"/>
</dbReference>
<dbReference type="Gene3D" id="3.30.465.10">
    <property type="match status" value="1"/>
</dbReference>
<dbReference type="EMBL" id="CP109527">
    <property type="protein sequence ID" value="WTY39321.1"/>
    <property type="molecule type" value="Genomic_DNA"/>
</dbReference>
<dbReference type="Pfam" id="PF09265">
    <property type="entry name" value="Cytokin-bind"/>
    <property type="match status" value="1"/>
</dbReference>
<dbReference type="InterPro" id="IPR036318">
    <property type="entry name" value="FAD-bd_PCMH-like_sf"/>
</dbReference>
<accession>A0ABZ1NH85</accession>
<dbReference type="Gene3D" id="3.40.462.10">
    <property type="entry name" value="FAD-linked oxidases, C-terminal domain"/>
    <property type="match status" value="1"/>
</dbReference>
<evidence type="ECO:0000256" key="1">
    <source>
        <dbReference type="ARBA" id="ARBA00001974"/>
    </source>
</evidence>
<keyword evidence="8" id="KW-1185">Reference proteome</keyword>
<dbReference type="PROSITE" id="PS51387">
    <property type="entry name" value="FAD_PCMH"/>
    <property type="match status" value="1"/>
</dbReference>
<sequence>MSRRRMLAVTAAVIGFDIVAGQWITHGTAAAQSPFDNVPELDGELLLDNGARASMSTDRGQIVTRIPAAVLRPGSATDIQKMIQFCCQRGIPVSARGDGHATHGQSLTDGLAIETRSLTAIHEMSDDHVVVDPGIFWGDLAVATYNARRRTPPVITTITKLTVGGTLSVGGAGANVHFGLQTDNVLELDIVDGTGTLRTCSATRNRDLFEAVLGGLGQFGVIVRATIPLIPAPTRVREWRFNYISNADHVTDTRLFTLRGELDEVHSEWLPGSTGPVRLVTVAKYFEPGAEPDGGHYLRDGTIPGVLAIQEDYDWLPYLLRSDALVDPFSNLGYDQLLKPWFDVMLPDSVAAEFLAAEFPEWTPEIMGLGVIDLKTVRRSRVSNPMFRLPDPDGSDIYHTLSVLRTSLHPGPDPAYVEYWLTRNRQMYERARALGGVRYAADSQDFTTADWAAEYGDRWPELVARKRRYDPESILGIGVDMFAGA</sequence>
<dbReference type="InterPro" id="IPR006094">
    <property type="entry name" value="Oxid_FAD_bind_N"/>
</dbReference>
<organism evidence="7 8">
    <name type="scientific">Nocardia salmonicida</name>
    <dbReference type="NCBI Taxonomy" id="53431"/>
    <lineage>
        <taxon>Bacteria</taxon>
        <taxon>Bacillati</taxon>
        <taxon>Actinomycetota</taxon>
        <taxon>Actinomycetes</taxon>
        <taxon>Mycobacteriales</taxon>
        <taxon>Nocardiaceae</taxon>
        <taxon>Nocardia</taxon>
    </lineage>
</organism>
<name>A0ABZ1NH85_9NOCA</name>
<evidence type="ECO:0000259" key="6">
    <source>
        <dbReference type="PROSITE" id="PS51387"/>
    </source>
</evidence>
<dbReference type="InterPro" id="IPR015345">
    <property type="entry name" value="Cytokinin_DH_FAD/cytokin-bd"/>
</dbReference>
<dbReference type="SUPFAM" id="SSF55103">
    <property type="entry name" value="FAD-linked oxidases, C-terminal domain"/>
    <property type="match status" value="1"/>
</dbReference>